<evidence type="ECO:0000256" key="1">
    <source>
        <dbReference type="ARBA" id="ARBA00004141"/>
    </source>
</evidence>
<evidence type="ECO:0000313" key="7">
    <source>
        <dbReference type="EMBL" id="KNF07562.1"/>
    </source>
</evidence>
<comment type="similarity">
    <text evidence="2 6">Belongs to the 4-toluene sulfonate uptake permease (TSUP) (TC 2.A.102) family.</text>
</comment>
<dbReference type="InterPro" id="IPR051598">
    <property type="entry name" value="TSUP/Inactive_protease-like"/>
</dbReference>
<organism evidence="7 8">
    <name type="scientific">Gottschalkia purinilytica</name>
    <name type="common">Clostridium purinilyticum</name>
    <dbReference type="NCBI Taxonomy" id="1503"/>
    <lineage>
        <taxon>Bacteria</taxon>
        <taxon>Bacillati</taxon>
        <taxon>Bacillota</taxon>
        <taxon>Tissierellia</taxon>
        <taxon>Tissierellales</taxon>
        <taxon>Gottschalkiaceae</taxon>
        <taxon>Gottschalkia</taxon>
    </lineage>
</organism>
<dbReference type="PANTHER" id="PTHR43701:SF2">
    <property type="entry name" value="MEMBRANE TRANSPORTER PROTEIN YJNA-RELATED"/>
    <property type="match status" value="1"/>
</dbReference>
<dbReference type="RefSeq" id="WP_050356147.1">
    <property type="nucleotide sequence ID" value="NZ_LGSS01000015.1"/>
</dbReference>
<feature type="transmembrane region" description="Helical" evidence="6">
    <location>
        <begin position="70"/>
        <end position="88"/>
    </location>
</feature>
<protein>
    <recommendedName>
        <fullName evidence="6">Probable membrane transporter protein</fullName>
    </recommendedName>
</protein>
<proteinExistence type="inferred from homology"/>
<dbReference type="InterPro" id="IPR002781">
    <property type="entry name" value="TM_pro_TauE-like"/>
</dbReference>
<evidence type="ECO:0000256" key="5">
    <source>
        <dbReference type="ARBA" id="ARBA00023136"/>
    </source>
</evidence>
<keyword evidence="8" id="KW-1185">Reference proteome</keyword>
<evidence type="ECO:0000313" key="8">
    <source>
        <dbReference type="Proteomes" id="UP000037267"/>
    </source>
</evidence>
<keyword evidence="5 6" id="KW-0472">Membrane</keyword>
<keyword evidence="6" id="KW-1003">Cell membrane</keyword>
<feature type="transmembrane region" description="Helical" evidence="6">
    <location>
        <begin position="6"/>
        <end position="30"/>
    </location>
</feature>
<comment type="subcellular location">
    <subcellularLocation>
        <location evidence="6">Cell membrane</location>
        <topology evidence="6">Multi-pass membrane protein</topology>
    </subcellularLocation>
    <subcellularLocation>
        <location evidence="1">Membrane</location>
        <topology evidence="1">Multi-pass membrane protein</topology>
    </subcellularLocation>
</comment>
<keyword evidence="3 6" id="KW-0812">Transmembrane</keyword>
<accession>A0A0L0W7Z9</accession>
<keyword evidence="4 6" id="KW-1133">Transmembrane helix</keyword>
<dbReference type="Proteomes" id="UP000037267">
    <property type="component" value="Unassembled WGS sequence"/>
</dbReference>
<dbReference type="Pfam" id="PF01925">
    <property type="entry name" value="TauE"/>
    <property type="match status" value="1"/>
</dbReference>
<evidence type="ECO:0000256" key="3">
    <source>
        <dbReference type="ARBA" id="ARBA00022692"/>
    </source>
</evidence>
<evidence type="ECO:0000256" key="4">
    <source>
        <dbReference type="ARBA" id="ARBA00022989"/>
    </source>
</evidence>
<reference evidence="8" key="1">
    <citation type="submission" date="2015-07" db="EMBL/GenBank/DDBJ databases">
        <title>Draft genome sequence of the purine-degrading Gottschalkia purinilyticum DSM 1384 (formerly Clostridium purinilyticum).</title>
        <authorList>
            <person name="Poehlein A."/>
            <person name="Schiel-Bengelsdorf B."/>
            <person name="Bengelsdorf F.R."/>
            <person name="Daniel R."/>
            <person name="Duerre P."/>
        </authorList>
    </citation>
    <scope>NUCLEOTIDE SEQUENCE [LARGE SCALE GENOMIC DNA]</scope>
    <source>
        <strain evidence="8">DSM 1384</strain>
    </source>
</reference>
<evidence type="ECO:0000256" key="6">
    <source>
        <dbReference type="RuleBase" id="RU363041"/>
    </source>
</evidence>
<feature type="transmembrane region" description="Helical" evidence="6">
    <location>
        <begin position="100"/>
        <end position="121"/>
    </location>
</feature>
<name>A0A0L0W7Z9_GOTPU</name>
<dbReference type="EMBL" id="LGSS01000015">
    <property type="protein sequence ID" value="KNF07562.1"/>
    <property type="molecule type" value="Genomic_DNA"/>
</dbReference>
<evidence type="ECO:0000256" key="2">
    <source>
        <dbReference type="ARBA" id="ARBA00009142"/>
    </source>
</evidence>
<gene>
    <name evidence="7" type="ORF">CLPU_15c00560</name>
</gene>
<comment type="caution">
    <text evidence="7">The sequence shown here is derived from an EMBL/GenBank/DDBJ whole genome shotgun (WGS) entry which is preliminary data.</text>
</comment>
<dbReference type="PANTHER" id="PTHR43701">
    <property type="entry name" value="MEMBRANE TRANSPORTER PROTEIN MJ0441-RELATED"/>
    <property type="match status" value="1"/>
</dbReference>
<sequence length="122" mass="12810">MENPLFVIIIGFVTATICSLTGSGGPILVVPILVNLGMNIKVAVGISLFNSIIIALPSSLGYLSQSNFKGMIIFVIISLTAHVIGILIGAKISNKINLNILTKIVSIVSISSSLYMLILALI</sequence>
<dbReference type="AlphaFoldDB" id="A0A0L0W7Z9"/>
<dbReference type="GO" id="GO:0005886">
    <property type="term" value="C:plasma membrane"/>
    <property type="evidence" value="ECO:0007669"/>
    <property type="project" value="UniProtKB-SubCell"/>
</dbReference>
<feature type="transmembrane region" description="Helical" evidence="6">
    <location>
        <begin position="42"/>
        <end position="64"/>
    </location>
</feature>
<dbReference type="STRING" id="1503.CLPU_15c00560"/>